<feature type="region of interest" description="Disordered" evidence="1">
    <location>
        <begin position="72"/>
        <end position="110"/>
    </location>
</feature>
<dbReference type="GeneID" id="100366717"/>
<protein>
    <submittedName>
        <fullName evidence="3">Uncharacterized protein LOC100366717</fullName>
    </submittedName>
</protein>
<gene>
    <name evidence="3" type="primary">LOC100366717</name>
</gene>
<feature type="region of interest" description="Disordered" evidence="1">
    <location>
        <begin position="1"/>
        <end position="24"/>
    </location>
</feature>
<feature type="region of interest" description="Disordered" evidence="1">
    <location>
        <begin position="160"/>
        <end position="200"/>
    </location>
</feature>
<dbReference type="RefSeq" id="XP_006820587.1">
    <property type="nucleotide sequence ID" value="XM_006820524.1"/>
</dbReference>
<feature type="non-terminal residue" evidence="3">
    <location>
        <position position="1"/>
    </location>
</feature>
<evidence type="ECO:0000256" key="1">
    <source>
        <dbReference type="SAM" id="MobiDB-lite"/>
    </source>
</evidence>
<name>A0ABM0MKP6_SACKO</name>
<keyword evidence="2" id="KW-1185">Reference proteome</keyword>
<reference evidence="3" key="1">
    <citation type="submission" date="2025-08" db="UniProtKB">
        <authorList>
            <consortium name="RefSeq"/>
        </authorList>
    </citation>
    <scope>IDENTIFICATION</scope>
    <source>
        <tissue evidence="3">Testes</tissue>
    </source>
</reference>
<organism evidence="2 3">
    <name type="scientific">Saccoglossus kowalevskii</name>
    <name type="common">Acorn worm</name>
    <dbReference type="NCBI Taxonomy" id="10224"/>
    <lineage>
        <taxon>Eukaryota</taxon>
        <taxon>Metazoa</taxon>
        <taxon>Hemichordata</taxon>
        <taxon>Enteropneusta</taxon>
        <taxon>Harrimaniidae</taxon>
        <taxon>Saccoglossus</taxon>
    </lineage>
</organism>
<evidence type="ECO:0000313" key="3">
    <source>
        <dbReference type="RefSeq" id="XP_006820587.1"/>
    </source>
</evidence>
<accession>A0ABM0MKP6</accession>
<evidence type="ECO:0000313" key="2">
    <source>
        <dbReference type="Proteomes" id="UP000694865"/>
    </source>
</evidence>
<sequence>ENKYNPWGKGFGAPERDSNGNVRRYKWGDSLGVREIVDRDTVGVSLETKPYGGGGQHIDEKGEKITRMKITMEQAKTGEPVTKEAVPTVSGEYNPWGRPGNGAPIKTDSGKLVSTTAGAITSKTINSPYNAGRYQAKQEYLKELQKEMHTQQQIRHEQEVQLKANSGEEVADWVRRGQVGNPKKDPITGTMQPHHKQTSDIVSHRLDIRRDRYPDYHTDLERQAFERSKQQNVDKKQSALLNEKHLQTMDQMWGRPGAGAPVNQMDHRKQPLDLEKVRDPQPSEKFYPTWMRTDLGKPNNKPWVKTKSLNRRFHSPKEIFGTQVL</sequence>
<proteinExistence type="predicted"/>
<dbReference type="Proteomes" id="UP000694865">
    <property type="component" value="Unplaced"/>
</dbReference>